<dbReference type="Proteomes" id="UP001596267">
    <property type="component" value="Unassembled WGS sequence"/>
</dbReference>
<gene>
    <name evidence="1" type="ORF">ACFP7A_03345</name>
</gene>
<name>A0ABW1WAP9_9BACL</name>
<organism evidence="1 2">
    <name type="scientific">Sporolactobacillus kofuensis</name>
    <dbReference type="NCBI Taxonomy" id="269672"/>
    <lineage>
        <taxon>Bacteria</taxon>
        <taxon>Bacillati</taxon>
        <taxon>Bacillota</taxon>
        <taxon>Bacilli</taxon>
        <taxon>Bacillales</taxon>
        <taxon>Sporolactobacillaceae</taxon>
        <taxon>Sporolactobacillus</taxon>
    </lineage>
</organism>
<dbReference type="RefSeq" id="WP_253051879.1">
    <property type="nucleotide sequence ID" value="NZ_JAMXWN010000001.1"/>
</dbReference>
<comment type="caution">
    <text evidence="1">The sequence shown here is derived from an EMBL/GenBank/DDBJ whole genome shotgun (WGS) entry which is preliminary data.</text>
</comment>
<dbReference type="EMBL" id="JBHSTQ010000002">
    <property type="protein sequence ID" value="MFC6385628.1"/>
    <property type="molecule type" value="Genomic_DNA"/>
</dbReference>
<keyword evidence="2" id="KW-1185">Reference proteome</keyword>
<reference evidence="2" key="1">
    <citation type="journal article" date="2019" name="Int. J. Syst. Evol. Microbiol.">
        <title>The Global Catalogue of Microorganisms (GCM) 10K type strain sequencing project: providing services to taxonomists for standard genome sequencing and annotation.</title>
        <authorList>
            <consortium name="The Broad Institute Genomics Platform"/>
            <consortium name="The Broad Institute Genome Sequencing Center for Infectious Disease"/>
            <person name="Wu L."/>
            <person name="Ma J."/>
        </authorList>
    </citation>
    <scope>NUCLEOTIDE SEQUENCE [LARGE SCALE GENOMIC DNA]</scope>
    <source>
        <strain evidence="2">CCUG 42001</strain>
    </source>
</reference>
<protein>
    <recommendedName>
        <fullName evidence="3">HPr family phosphocarrier protein</fullName>
    </recommendedName>
</protein>
<accession>A0ABW1WAP9</accession>
<evidence type="ECO:0000313" key="1">
    <source>
        <dbReference type="EMBL" id="MFC6385628.1"/>
    </source>
</evidence>
<sequence>MIPNVVSFKFNPTELKLNKFVDFYGYCSQWNQNIYVYGKNEAQKVHRLSELLSFILFSHDDECLIVIEGSGISETKEYISKHMNGVQTA</sequence>
<proteinExistence type="predicted"/>
<evidence type="ECO:0008006" key="3">
    <source>
        <dbReference type="Google" id="ProtNLM"/>
    </source>
</evidence>
<evidence type="ECO:0000313" key="2">
    <source>
        <dbReference type="Proteomes" id="UP001596267"/>
    </source>
</evidence>